<sequence>MNAPTSVGQLKIAAGRWPDQAAYWRGHLAGMGEPGCFPVDLPATPDNQTGGRHRVGESLDAELLVQLRRLGKGQSQSQHAIATAVLVALLNRYTGQGEVVVGQPTMAGRAEDNAELVLRCQVDRADSFRDLLLRLRDLVVAANDRADYPVRLLVAELGRPRLYDTAVVWHGLHEPRFAEQTEAVMLFVFTETEQGIGLSVDYDANLFTDATAQRVLGHYLALMRQLLADPGDPIDDATLVTAEDQRFIAQVNETVVAYDDRTRIERRLAARAKTTPDAVAVVADGVRLTYAQLDSWVNQLAWTLRSRGVSRDDIVAVVADRSPEMLVAIYAVLRAGGAYLPIDPGYPRDRVDYLLVDSKARLVLAQRRFLGELPITADILDLDDEDTYDSSTAPPPPPTGDSRDLACVIYTSGSTGNPKGVLVEHHSVINRIDWMQRAYPINQDDLILQKTPISFDVSVWELFWWAFQGAAVCLLPPEGHKDPDVIIDTVQRYGVTTMHFVPSMLSAFLGYVEETESAGRLAALRRVFASGEALGPHHVRQLQRLLNAELVNLYGPTEATVDVSHYSCRRPEGRRRIPIGTPIDNIRLYILDDRLRVQPVGVPGELCIAGAGVARGYLRRPQLTAEKFVRRPFDGEERVYRTGDLARLLPDGTFEYLGRLDHQVKIRGFRVELGEVEEGLRAHPAVSEAVVVARDGSAGKYLCGYVVAGGQVGEEEFRGHLAERLPEFMVPGRIVTLPELPLSPNGKLDRKALPEPAELAVACVAVEAVEAAVAACWRTVLNRPTVGREDDFFALGGDSILGIRLITALHQVGYAVSMNDLLAHPRLADLATVVRDVRSPAALALDPAISPQAGAAHYSKLGADQRVVDRGPLGGAPQGELESAIAACWRAVLNTAAVGRADDFFALGGDSILGIQLITALGEAGYVISIKDLFGYPRLADLATVAREIQPQNQPEGPVLDSWPASALQTGMIYHSGLDPDGTAYHDIFCYEFEVSRVDSAALLDAWRTLAARHVILRSRFDLERWDELRMVVEPDPAPSMGVLDCSAEADPRAVARDWVEREKRASIDPCAGPPYRVQFFVVGQDRVVLGFSFHHAILDGWSVATIIAEWTDRYSDLLAGKTATDRGAVDSVQHRHVELERRALADSDQADFWQQKLAGCEPLRLPRLVPGGSERVRTVAAAVRSLDETVAEAMRAAARDWAVPLKSVFLAAHLRVLGLIANSTDVLTGLVANGRPEVPGADQAVGMFLNSIPLRVQLTEAQTWRELAIACFRAEQAVQPYRWYPLAAIERQLGGGSLFEVIFNFTNFHVYQRKQVGAAARLRDGQYFEHTAIPLVVHVSRTFTGGWAYGFVYDVDRFSGEQIDRYLGYYLSCFQALTEHPTARWADTAVLASAELAELLPPVAAPAYFGETPDLAEAFRGMAVAHADRTAVSCENQRLSYRELDQRSDRLATHLVQRGVRPGDLVGIALDRGVDMVEAILATVKAGAAYVPIDPRSPRERIRYIVEDSAPALLIGTPEVCVDLPGQPCLVAVGDWPPDDGHGPATAHRLSAESPAYVIYTSGSTGKPKGVLVAHGNVQRLFAATAPWFGFTEDDTWSLFHSFAFDFSVWEMWGALLHGGHLVIVPFWTARSPKDTVDLLITERVTVLSLTPSAFGQMKRPLMDRCGPDDVPFRVVVFGGEALDFAGLADWFGHFGDERPAMVNMYGITETTVHVSYRPVRAADVRSAGSMIGQPIADLGVYLLDARLRPVPLGTPGEIAVTGAGVANGYLNRPDETARRFVEHDLHGDGCPVRLYLSGDLARRLPGGDIEYLGRTDDQVKVRGFRIEPAEVEFALSSHPAVDSSVVVAFTRRAGGKALVGYYVVVAGQSVSPVELREHLGGLLPAHMVPALLISLDRWPLTGNGKIDRGRLPHPERSGVSGSGHQLPRNDIEEVMAATWREVLGAAAVSIDDTYYELGGDSILAIRLVGALRQNGVAVSVPELMRHQTIRALADSLRGRPVGEVGQDRPTEPFSLLTAKDRARLPESTVDAYPATQLQLGMIFHTELDPRQATFHDVFSFRVNLAFDQAVLAKLLGGVLRRHEVLRTSFALVGYSTPMQLVHADAPPNLTVHDLSYVESALQEEILDAWFEAEKQTTFVFTAPTQMRFFAHVRGPACFNLSVSFHHAIIDGWSVSRLIAGLLGDYHQLIRGQEPAAEEPTALSYRDYVKLELAAQHDTRARDYWTAHLAGAARLTLPRIPDADVRRRWSETDLVVDERTYQRLAALAKDHRVPLKLLCLATHYRALSLITGERDVTTGVFGHGRPEHVDADRMVGLFLNILPRRQRVTGDWPELIAGIARTEHEHLAHRRFGYASIQRAVGGRRLVESCVNFVNFGAYRDRLGNEGKHIVGDVRWFEHADFALLVSFGVDMFADRLHVRFNAAAQVLGQRPLAAIAAVYREVLDDLLAGPEFAAGPLRTAWPLWDAAELSVLPTGIEPDRLRELLSEHYRESMGRAPADRAELMGFQPDSLAALRISHALRAQLGATVPLRALLGSQPMRGLLHLAEDDRAETTPSERD</sequence>
<dbReference type="NCBIfam" id="NF003417">
    <property type="entry name" value="PRK04813.1"/>
    <property type="match status" value="2"/>
</dbReference>
<dbReference type="FunFam" id="3.40.50.980:FF:000001">
    <property type="entry name" value="Non-ribosomal peptide synthetase"/>
    <property type="match status" value="2"/>
</dbReference>
<organism evidence="6 7">
    <name type="scientific">Actinocrispum wychmicini</name>
    <dbReference type="NCBI Taxonomy" id="1213861"/>
    <lineage>
        <taxon>Bacteria</taxon>
        <taxon>Bacillati</taxon>
        <taxon>Actinomycetota</taxon>
        <taxon>Actinomycetes</taxon>
        <taxon>Pseudonocardiales</taxon>
        <taxon>Pseudonocardiaceae</taxon>
        <taxon>Actinocrispum</taxon>
    </lineage>
</organism>
<dbReference type="InterPro" id="IPR045851">
    <property type="entry name" value="AMP-bd_C_sf"/>
</dbReference>
<evidence type="ECO:0000256" key="1">
    <source>
        <dbReference type="ARBA" id="ARBA00001957"/>
    </source>
</evidence>
<feature type="domain" description="Carrier" evidence="5">
    <location>
        <begin position="1928"/>
        <end position="2002"/>
    </location>
</feature>
<dbReference type="FunFam" id="3.30.300.30:FF:000010">
    <property type="entry name" value="Enterobactin synthetase component F"/>
    <property type="match status" value="1"/>
</dbReference>
<dbReference type="Pfam" id="PF00668">
    <property type="entry name" value="Condensation"/>
    <property type="match status" value="3"/>
</dbReference>
<comment type="caution">
    <text evidence="6">The sequence shown here is derived from an EMBL/GenBank/DDBJ whole genome shotgun (WGS) entry which is preliminary data.</text>
</comment>
<dbReference type="SUPFAM" id="SSF56801">
    <property type="entry name" value="Acetyl-CoA synthetase-like"/>
    <property type="match status" value="2"/>
</dbReference>
<dbReference type="GO" id="GO:0005829">
    <property type="term" value="C:cytosol"/>
    <property type="evidence" value="ECO:0007669"/>
    <property type="project" value="TreeGrafter"/>
</dbReference>
<dbReference type="InterPro" id="IPR023213">
    <property type="entry name" value="CAT-like_dom_sf"/>
</dbReference>
<feature type="compositionally biased region" description="Basic and acidic residues" evidence="4">
    <location>
        <begin position="1908"/>
        <end position="1918"/>
    </location>
</feature>
<dbReference type="Pfam" id="PF13193">
    <property type="entry name" value="AMP-binding_C"/>
    <property type="match status" value="2"/>
</dbReference>
<dbReference type="InterPro" id="IPR001242">
    <property type="entry name" value="Condensation_dom"/>
</dbReference>
<evidence type="ECO:0000256" key="4">
    <source>
        <dbReference type="SAM" id="MobiDB-lite"/>
    </source>
</evidence>
<dbReference type="InterPro" id="IPR020845">
    <property type="entry name" value="AMP-binding_CS"/>
</dbReference>
<dbReference type="InterPro" id="IPR042099">
    <property type="entry name" value="ANL_N_sf"/>
</dbReference>
<dbReference type="PANTHER" id="PTHR45527">
    <property type="entry name" value="NONRIBOSOMAL PEPTIDE SYNTHETASE"/>
    <property type="match status" value="1"/>
</dbReference>
<dbReference type="CDD" id="cd05930">
    <property type="entry name" value="A_NRPS"/>
    <property type="match status" value="1"/>
</dbReference>
<evidence type="ECO:0000256" key="2">
    <source>
        <dbReference type="ARBA" id="ARBA00022450"/>
    </source>
</evidence>
<comment type="cofactor">
    <cofactor evidence="1">
        <name>pantetheine 4'-phosphate</name>
        <dbReference type="ChEBI" id="CHEBI:47942"/>
    </cofactor>
</comment>
<evidence type="ECO:0000313" key="6">
    <source>
        <dbReference type="EMBL" id="TCO54042.1"/>
    </source>
</evidence>
<dbReference type="SUPFAM" id="SSF52777">
    <property type="entry name" value="CoA-dependent acyltransferases"/>
    <property type="match status" value="5"/>
</dbReference>
<dbReference type="OrthoDB" id="2378856at2"/>
<dbReference type="CDD" id="cd17643">
    <property type="entry name" value="A_NRPS_Cytc1-like"/>
    <property type="match status" value="1"/>
</dbReference>
<dbReference type="Proteomes" id="UP000295680">
    <property type="component" value="Unassembled WGS sequence"/>
</dbReference>
<dbReference type="InterPro" id="IPR006162">
    <property type="entry name" value="Ppantetheine_attach_site"/>
</dbReference>
<dbReference type="RefSeq" id="WP_132123051.1">
    <property type="nucleotide sequence ID" value="NZ_SLWS01000009.1"/>
</dbReference>
<dbReference type="EMBL" id="SLWS01000009">
    <property type="protein sequence ID" value="TCO54042.1"/>
    <property type="molecule type" value="Genomic_DNA"/>
</dbReference>
<keyword evidence="3" id="KW-0597">Phosphoprotein</keyword>
<dbReference type="GO" id="GO:0008610">
    <property type="term" value="P:lipid biosynthetic process"/>
    <property type="evidence" value="ECO:0007669"/>
    <property type="project" value="UniProtKB-ARBA"/>
</dbReference>
<dbReference type="FunFam" id="2.30.38.10:FF:000001">
    <property type="entry name" value="Non-ribosomal peptide synthetase PvdI"/>
    <property type="match status" value="1"/>
</dbReference>
<dbReference type="GO" id="GO:0044550">
    <property type="term" value="P:secondary metabolite biosynthetic process"/>
    <property type="evidence" value="ECO:0007669"/>
    <property type="project" value="UniProtKB-ARBA"/>
</dbReference>
<evidence type="ECO:0000259" key="5">
    <source>
        <dbReference type="PROSITE" id="PS50075"/>
    </source>
</evidence>
<dbReference type="Gene3D" id="2.30.38.10">
    <property type="entry name" value="Luciferase, Domain 3"/>
    <property type="match status" value="1"/>
</dbReference>
<dbReference type="FunFam" id="3.40.50.12780:FF:000012">
    <property type="entry name" value="Non-ribosomal peptide synthetase"/>
    <property type="match status" value="2"/>
</dbReference>
<dbReference type="PROSITE" id="PS00455">
    <property type="entry name" value="AMP_BINDING"/>
    <property type="match status" value="2"/>
</dbReference>
<dbReference type="Gene3D" id="3.40.50.12780">
    <property type="entry name" value="N-terminal domain of ligase-like"/>
    <property type="match status" value="1"/>
</dbReference>
<dbReference type="GO" id="GO:0043041">
    <property type="term" value="P:amino acid activation for nonribosomal peptide biosynthetic process"/>
    <property type="evidence" value="ECO:0007669"/>
    <property type="project" value="TreeGrafter"/>
</dbReference>
<gene>
    <name evidence="6" type="ORF">EV192_10922</name>
</gene>
<feature type="domain" description="Carrier" evidence="5">
    <location>
        <begin position="876"/>
        <end position="950"/>
    </location>
</feature>
<name>A0A4R2J8J4_9PSEU</name>
<accession>A0A4R2J8J4</accession>
<keyword evidence="7" id="KW-1185">Reference proteome</keyword>
<proteinExistence type="predicted"/>
<dbReference type="Gene3D" id="3.40.50.980">
    <property type="match status" value="2"/>
</dbReference>
<dbReference type="InterPro" id="IPR020806">
    <property type="entry name" value="PKS_PP-bd"/>
</dbReference>
<dbReference type="InterPro" id="IPR009081">
    <property type="entry name" value="PP-bd_ACP"/>
</dbReference>
<feature type="domain" description="Carrier" evidence="5">
    <location>
        <begin position="764"/>
        <end position="838"/>
    </location>
</feature>
<dbReference type="GO" id="GO:0003824">
    <property type="term" value="F:catalytic activity"/>
    <property type="evidence" value="ECO:0007669"/>
    <property type="project" value="InterPro"/>
</dbReference>
<dbReference type="InterPro" id="IPR025110">
    <property type="entry name" value="AMP-bd_C"/>
</dbReference>
<dbReference type="Gene3D" id="1.10.1200.10">
    <property type="entry name" value="ACP-like"/>
    <property type="match status" value="3"/>
</dbReference>
<reference evidence="6 7" key="1">
    <citation type="submission" date="2019-03" db="EMBL/GenBank/DDBJ databases">
        <title>Genomic Encyclopedia of Type Strains, Phase IV (KMG-IV): sequencing the most valuable type-strain genomes for metagenomic binning, comparative biology and taxonomic classification.</title>
        <authorList>
            <person name="Goeker M."/>
        </authorList>
    </citation>
    <scope>NUCLEOTIDE SEQUENCE [LARGE SCALE GENOMIC DNA]</scope>
    <source>
        <strain evidence="6 7">DSM 45934</strain>
    </source>
</reference>
<keyword evidence="2" id="KW-0596">Phosphopantetheine</keyword>
<evidence type="ECO:0000256" key="3">
    <source>
        <dbReference type="ARBA" id="ARBA00022553"/>
    </source>
</evidence>
<dbReference type="Gene3D" id="3.30.559.30">
    <property type="entry name" value="Nonribosomal peptide synthetase, condensation domain"/>
    <property type="match status" value="3"/>
</dbReference>
<dbReference type="Pfam" id="PF00501">
    <property type="entry name" value="AMP-binding"/>
    <property type="match status" value="2"/>
</dbReference>
<dbReference type="PROSITE" id="PS00012">
    <property type="entry name" value="PHOSPHOPANTETHEINE"/>
    <property type="match status" value="3"/>
</dbReference>
<dbReference type="FunFam" id="3.40.50.980:FF:000002">
    <property type="entry name" value="Enterobactin synthetase component F"/>
    <property type="match status" value="1"/>
</dbReference>
<protein>
    <submittedName>
        <fullName evidence="6">Amino acid adenylation domain-containing protein</fullName>
    </submittedName>
</protein>
<dbReference type="PANTHER" id="PTHR45527:SF14">
    <property type="entry name" value="PLIPASTATIN SYNTHASE SUBUNIT B"/>
    <property type="match status" value="1"/>
</dbReference>
<dbReference type="GO" id="GO:0031177">
    <property type="term" value="F:phosphopantetheine binding"/>
    <property type="evidence" value="ECO:0007669"/>
    <property type="project" value="InterPro"/>
</dbReference>
<dbReference type="InterPro" id="IPR010071">
    <property type="entry name" value="AA_adenyl_dom"/>
</dbReference>
<dbReference type="SUPFAM" id="SSF47336">
    <property type="entry name" value="ACP-like"/>
    <property type="match status" value="3"/>
</dbReference>
<dbReference type="Pfam" id="PF00550">
    <property type="entry name" value="PP-binding"/>
    <property type="match status" value="3"/>
</dbReference>
<dbReference type="NCBIfam" id="TIGR01733">
    <property type="entry name" value="AA-adenyl-dom"/>
    <property type="match status" value="2"/>
</dbReference>
<evidence type="ECO:0000313" key="7">
    <source>
        <dbReference type="Proteomes" id="UP000295680"/>
    </source>
</evidence>
<feature type="region of interest" description="Disordered" evidence="4">
    <location>
        <begin position="1908"/>
        <end position="1928"/>
    </location>
</feature>
<dbReference type="Gene3D" id="3.30.559.10">
    <property type="entry name" value="Chloramphenicol acetyltransferase-like domain"/>
    <property type="match status" value="2"/>
</dbReference>
<dbReference type="Gene3D" id="3.30.300.30">
    <property type="match status" value="2"/>
</dbReference>
<dbReference type="InterPro" id="IPR000873">
    <property type="entry name" value="AMP-dep_synth/lig_dom"/>
</dbReference>
<dbReference type="PROSITE" id="PS50075">
    <property type="entry name" value="CARRIER"/>
    <property type="match status" value="3"/>
</dbReference>
<dbReference type="SMART" id="SM00823">
    <property type="entry name" value="PKS_PP"/>
    <property type="match status" value="3"/>
</dbReference>
<dbReference type="InterPro" id="IPR036736">
    <property type="entry name" value="ACP-like_sf"/>
</dbReference>